<comment type="caution">
    <text evidence="2">The sequence shown here is derived from an EMBL/GenBank/DDBJ whole genome shotgun (WGS) entry which is preliminary data.</text>
</comment>
<keyword evidence="3" id="KW-1185">Reference proteome</keyword>
<proteinExistence type="predicted"/>
<dbReference type="OrthoDB" id="1099822at2"/>
<evidence type="ECO:0008006" key="4">
    <source>
        <dbReference type="Google" id="ProtNLM"/>
    </source>
</evidence>
<evidence type="ECO:0000256" key="1">
    <source>
        <dbReference type="SAM" id="SignalP"/>
    </source>
</evidence>
<dbReference type="AlphaFoldDB" id="A0A6I3LP95"/>
<sequence>MRALVISVLLISSMFVSCDFVLKDNKSQNEPPTVLTDGGKTIVGEEDEHGCTYSAAYRWSKLRKGCIRPFEEGFRLNPIEEDSVLHEQIIDEENDIDENQVSCFVIVSEDKKFAEIFLPNELKSILLEEKNISGLYSNEGWELDTREDMVLKEKGETVFSAAKTIEMNIISPDQELTE</sequence>
<feature type="chain" id="PRO_5026206998" description="Lipoprotein" evidence="1">
    <location>
        <begin position="19"/>
        <end position="178"/>
    </location>
</feature>
<dbReference type="Proteomes" id="UP000438760">
    <property type="component" value="Unassembled WGS sequence"/>
</dbReference>
<dbReference type="PROSITE" id="PS51257">
    <property type="entry name" value="PROKAR_LIPOPROTEIN"/>
    <property type="match status" value="1"/>
</dbReference>
<dbReference type="RefSeq" id="WP_155091837.1">
    <property type="nucleotide sequence ID" value="NZ_WMJX01000010.1"/>
</dbReference>
<dbReference type="EMBL" id="WMJX01000010">
    <property type="protein sequence ID" value="MTG97795.1"/>
    <property type="molecule type" value="Genomic_DNA"/>
</dbReference>
<reference evidence="2 3" key="1">
    <citation type="submission" date="2019-11" db="EMBL/GenBank/DDBJ databases">
        <title>Genome of Strain BIT-d1.</title>
        <authorList>
            <person name="Yang Y."/>
        </authorList>
    </citation>
    <scope>NUCLEOTIDE SEQUENCE [LARGE SCALE GENOMIC DNA]</scope>
    <source>
        <strain evidence="2 3">BIT-d1</strain>
    </source>
</reference>
<accession>A0A6I3LP95</accession>
<evidence type="ECO:0000313" key="2">
    <source>
        <dbReference type="EMBL" id="MTG97795.1"/>
    </source>
</evidence>
<feature type="signal peptide" evidence="1">
    <location>
        <begin position="1"/>
        <end position="18"/>
    </location>
</feature>
<keyword evidence="1" id="KW-0732">Signal</keyword>
<name>A0A6I3LP95_9FLAO</name>
<evidence type="ECO:0000313" key="3">
    <source>
        <dbReference type="Proteomes" id="UP000438760"/>
    </source>
</evidence>
<protein>
    <recommendedName>
        <fullName evidence="4">Lipoprotein</fullName>
    </recommendedName>
</protein>
<organism evidence="2 3">
    <name type="scientific">Myroides albus</name>
    <dbReference type="NCBI Taxonomy" id="2562892"/>
    <lineage>
        <taxon>Bacteria</taxon>
        <taxon>Pseudomonadati</taxon>
        <taxon>Bacteroidota</taxon>
        <taxon>Flavobacteriia</taxon>
        <taxon>Flavobacteriales</taxon>
        <taxon>Flavobacteriaceae</taxon>
        <taxon>Myroides</taxon>
    </lineage>
</organism>
<gene>
    <name evidence="2" type="ORF">GJV76_06520</name>
</gene>